<keyword evidence="3" id="KW-1185">Reference proteome</keyword>
<keyword evidence="1" id="KW-0812">Transmembrane</keyword>
<dbReference type="EMBL" id="KQ030523">
    <property type="protein sequence ID" value="KJZ74737.1"/>
    <property type="molecule type" value="Genomic_DNA"/>
</dbReference>
<organism evidence="2 3">
    <name type="scientific">Hirsutella minnesotensis 3608</name>
    <dbReference type="NCBI Taxonomy" id="1043627"/>
    <lineage>
        <taxon>Eukaryota</taxon>
        <taxon>Fungi</taxon>
        <taxon>Dikarya</taxon>
        <taxon>Ascomycota</taxon>
        <taxon>Pezizomycotina</taxon>
        <taxon>Sordariomycetes</taxon>
        <taxon>Hypocreomycetidae</taxon>
        <taxon>Hypocreales</taxon>
        <taxon>Ophiocordycipitaceae</taxon>
        <taxon>Hirsutella</taxon>
    </lineage>
</organism>
<dbReference type="OrthoDB" id="5392974at2759"/>
<sequence>MSWARDDDYEAYKQAAHHCPSHTSSDGWRLNVWHVTDGMSHPHRRQVLKASLILDQEEPHGAWHVNVDTQHLHGKAKLRIVFAPLHEPHRGSLPDVLELFRALGVPSDFSTEILQSVCHSFGRRTDGHGSCSWFHFLFKNISVRHEPGKLPEIENRAAKPKFPPSTLPQADYSWLKSSFFLRQHQDGSSTLVCFGALPRVRHRLGLFIDSGNWHDVGLNPHVLFDVVLEGLYSEVDETVWNMNVVFGPLEHSILEMAHTRDPKLSSKISFAALHNCAKHITYLAEGLQSCIMTADALLVNSEGSTSRRDDAESAAAASLVLLQLRECIRYRRSLFRSTQLRLSSLQKRIDNTIMLAFNVVTQKDSMVVTRDSSIMKMIAAITMVFLPTTGVATVAGSQLFTSNWHEDTRSWSVMASPLFWLTWWISIPLTVGVVMLALFWQWWMHAERPHLGDISRLRRPVELVEGRSEK</sequence>
<keyword evidence="1" id="KW-0472">Membrane</keyword>
<evidence type="ECO:0000256" key="1">
    <source>
        <dbReference type="SAM" id="Phobius"/>
    </source>
</evidence>
<protein>
    <submittedName>
        <fullName evidence="2">Uncharacterized protein</fullName>
    </submittedName>
</protein>
<keyword evidence="1" id="KW-1133">Transmembrane helix</keyword>
<evidence type="ECO:0000313" key="2">
    <source>
        <dbReference type="EMBL" id="KJZ74737.1"/>
    </source>
</evidence>
<gene>
    <name evidence="2" type="ORF">HIM_05854</name>
</gene>
<name>A0A0F7ZZS6_9HYPO</name>
<dbReference type="Proteomes" id="UP000054481">
    <property type="component" value="Unassembled WGS sequence"/>
</dbReference>
<reference evidence="2 3" key="1">
    <citation type="journal article" date="2014" name="Genome Biol. Evol.">
        <title>Comparative genomics and transcriptomics analyses reveal divergent lifestyle features of nematode endoparasitic fungus Hirsutella minnesotensis.</title>
        <authorList>
            <person name="Lai Y."/>
            <person name="Liu K."/>
            <person name="Zhang X."/>
            <person name="Zhang X."/>
            <person name="Li K."/>
            <person name="Wang N."/>
            <person name="Shu C."/>
            <person name="Wu Y."/>
            <person name="Wang C."/>
            <person name="Bushley K.E."/>
            <person name="Xiang M."/>
            <person name="Liu X."/>
        </authorList>
    </citation>
    <scope>NUCLEOTIDE SEQUENCE [LARGE SCALE GENOMIC DNA]</scope>
    <source>
        <strain evidence="2 3">3608</strain>
    </source>
</reference>
<proteinExistence type="predicted"/>
<feature type="transmembrane region" description="Helical" evidence="1">
    <location>
        <begin position="420"/>
        <end position="440"/>
    </location>
</feature>
<evidence type="ECO:0000313" key="3">
    <source>
        <dbReference type="Proteomes" id="UP000054481"/>
    </source>
</evidence>
<accession>A0A0F7ZZS6</accession>
<feature type="transmembrane region" description="Helical" evidence="1">
    <location>
        <begin position="378"/>
        <end position="400"/>
    </location>
</feature>
<dbReference type="AlphaFoldDB" id="A0A0F7ZZS6"/>